<reference evidence="2 3" key="1">
    <citation type="submission" date="2023-12" db="EMBL/GenBank/DDBJ databases">
        <title>Novel species of the genus Arcicella isolated from rivers.</title>
        <authorList>
            <person name="Lu H."/>
        </authorList>
    </citation>
    <scope>NUCLEOTIDE SEQUENCE [LARGE SCALE GENOMIC DNA]</scope>
    <source>
        <strain evidence="2 3">DC2W</strain>
    </source>
</reference>
<dbReference type="RefSeq" id="WP_323330125.1">
    <property type="nucleotide sequence ID" value="NZ_JAYGIL010000013.1"/>
</dbReference>
<feature type="transmembrane region" description="Helical" evidence="1">
    <location>
        <begin position="21"/>
        <end position="40"/>
    </location>
</feature>
<accession>A0ABU5S5M1</accession>
<evidence type="ECO:0000313" key="3">
    <source>
        <dbReference type="Proteomes" id="UP001303899"/>
    </source>
</evidence>
<protein>
    <recommendedName>
        <fullName evidence="4">ABC transporter permease</fullName>
    </recommendedName>
</protein>
<feature type="transmembrane region" description="Helical" evidence="1">
    <location>
        <begin position="149"/>
        <end position="170"/>
    </location>
</feature>
<proteinExistence type="predicted"/>
<keyword evidence="1" id="KW-0472">Membrane</keyword>
<evidence type="ECO:0008006" key="4">
    <source>
        <dbReference type="Google" id="ProtNLM"/>
    </source>
</evidence>
<gene>
    <name evidence="2" type="ORF">VB776_12540</name>
</gene>
<organism evidence="2 3">
    <name type="scientific">Arcicella gelida</name>
    <dbReference type="NCBI Taxonomy" id="2984195"/>
    <lineage>
        <taxon>Bacteria</taxon>
        <taxon>Pseudomonadati</taxon>
        <taxon>Bacteroidota</taxon>
        <taxon>Cytophagia</taxon>
        <taxon>Cytophagales</taxon>
        <taxon>Flectobacillaceae</taxon>
        <taxon>Arcicella</taxon>
    </lineage>
</organism>
<keyword evidence="1" id="KW-0812">Transmembrane</keyword>
<dbReference type="EMBL" id="JAYGIL010000013">
    <property type="protein sequence ID" value="MEA5403746.1"/>
    <property type="molecule type" value="Genomic_DNA"/>
</dbReference>
<evidence type="ECO:0000256" key="1">
    <source>
        <dbReference type="SAM" id="Phobius"/>
    </source>
</evidence>
<feature type="transmembrane region" description="Helical" evidence="1">
    <location>
        <begin position="230"/>
        <end position="248"/>
    </location>
</feature>
<feature type="transmembrane region" description="Helical" evidence="1">
    <location>
        <begin position="182"/>
        <end position="201"/>
    </location>
</feature>
<comment type="caution">
    <text evidence="2">The sequence shown here is derived from an EMBL/GenBank/DDBJ whole genome shotgun (WGS) entry which is preliminary data.</text>
</comment>
<keyword evidence="1" id="KW-1133">Transmembrane helix</keyword>
<name>A0ABU5S5M1_9BACT</name>
<keyword evidence="3" id="KW-1185">Reference proteome</keyword>
<sequence>MNNFFSYERFSLLVKRQWAENNFILMMGVVVYASIVAVIYSINFDADNHFMLNKGAQTSMFVLGLFAGGTLFTNYIFKDFGNNIQTMSFLMTPASHFEKLCVGLFYSLIAFPIAFLFVFGVVDFAFVALSGNKSNEILYSLIIESYQGYSFFISLWVTLQIFTMLGAVYFGKMSYIKTAFSGFLTIAIFIFIGYLLVKFIIGEDYNIRMSHADRDSLSGTYKFLDNTLKIYIYYLLAPFFAVITYFKLKEKEV</sequence>
<feature type="transmembrane region" description="Helical" evidence="1">
    <location>
        <begin position="60"/>
        <end position="77"/>
    </location>
</feature>
<dbReference type="Proteomes" id="UP001303899">
    <property type="component" value="Unassembled WGS sequence"/>
</dbReference>
<feature type="transmembrane region" description="Helical" evidence="1">
    <location>
        <begin position="104"/>
        <end position="129"/>
    </location>
</feature>
<evidence type="ECO:0000313" key="2">
    <source>
        <dbReference type="EMBL" id="MEA5403746.1"/>
    </source>
</evidence>